<comment type="caution">
    <text evidence="12">The sequence shown here is derived from an EMBL/GenBank/DDBJ whole genome shotgun (WGS) entry which is preliminary data.</text>
</comment>
<dbReference type="EC" id="2.1.1.211" evidence="3 11"/>
<comment type="function">
    <text evidence="11">Adenosyl-L-methionine (AdoMet)-dependent tRNA (uracil-O(2)-)-methyltransferase.</text>
</comment>
<keyword evidence="7 11" id="KW-0808">Transferase</keyword>
<dbReference type="EMBL" id="JAVHJO010000011">
    <property type="protein sequence ID" value="KAK6533244.1"/>
    <property type="molecule type" value="Genomic_DNA"/>
</dbReference>
<keyword evidence="5 11" id="KW-0963">Cytoplasm</keyword>
<evidence type="ECO:0000256" key="8">
    <source>
        <dbReference type="ARBA" id="ARBA00022691"/>
    </source>
</evidence>
<protein>
    <recommendedName>
        <fullName evidence="4 11">tRNA (uracil-O(2)-)-methyltransferase</fullName>
        <ecNumber evidence="3 11">2.1.1.211</ecNumber>
    </recommendedName>
</protein>
<gene>
    <name evidence="12" type="primary">TRM44</name>
    <name evidence="12" type="ORF">TWF694_002199</name>
</gene>
<evidence type="ECO:0000256" key="4">
    <source>
        <dbReference type="ARBA" id="ARBA00017788"/>
    </source>
</evidence>
<keyword evidence="9 11" id="KW-0819">tRNA processing</keyword>
<dbReference type="Proteomes" id="UP001365542">
    <property type="component" value="Unassembled WGS sequence"/>
</dbReference>
<reference evidence="12 13" key="1">
    <citation type="submission" date="2019-10" db="EMBL/GenBank/DDBJ databases">
        <authorList>
            <person name="Palmer J.M."/>
        </authorList>
    </citation>
    <scope>NUCLEOTIDE SEQUENCE [LARGE SCALE GENOMIC DNA]</scope>
    <source>
        <strain evidence="12 13">TWF694</strain>
    </source>
</reference>
<dbReference type="PANTHER" id="PTHR21210:SF0">
    <property type="entry name" value="TRNA (URACIL-O(2)-)-METHYLTRANSFERASE-RELATED"/>
    <property type="match status" value="1"/>
</dbReference>
<comment type="similarity">
    <text evidence="2 11">Belongs to the TRM44 family.</text>
</comment>
<evidence type="ECO:0000256" key="3">
    <source>
        <dbReference type="ARBA" id="ARBA00012795"/>
    </source>
</evidence>
<evidence type="ECO:0000256" key="1">
    <source>
        <dbReference type="ARBA" id="ARBA00004496"/>
    </source>
</evidence>
<evidence type="ECO:0000313" key="13">
    <source>
        <dbReference type="Proteomes" id="UP001365542"/>
    </source>
</evidence>
<evidence type="ECO:0000256" key="5">
    <source>
        <dbReference type="ARBA" id="ARBA00022490"/>
    </source>
</evidence>
<dbReference type="PANTHER" id="PTHR21210">
    <property type="entry name" value="TRNA (URACIL-O(2)-)-METHYLTRANSFERASE-RELATED"/>
    <property type="match status" value="1"/>
</dbReference>
<evidence type="ECO:0000256" key="11">
    <source>
        <dbReference type="RuleBase" id="RU368004"/>
    </source>
</evidence>
<dbReference type="GO" id="GO:0030488">
    <property type="term" value="P:tRNA methylation"/>
    <property type="evidence" value="ECO:0007669"/>
    <property type="project" value="UniProtKB-UniRule"/>
</dbReference>
<evidence type="ECO:0000256" key="7">
    <source>
        <dbReference type="ARBA" id="ARBA00022679"/>
    </source>
</evidence>
<dbReference type="GO" id="GO:0005737">
    <property type="term" value="C:cytoplasm"/>
    <property type="evidence" value="ECO:0007669"/>
    <property type="project" value="UniProtKB-SubCell"/>
</dbReference>
<dbReference type="AlphaFoldDB" id="A0AAV9X7D2"/>
<organism evidence="12 13">
    <name type="scientific">Orbilia ellipsospora</name>
    <dbReference type="NCBI Taxonomy" id="2528407"/>
    <lineage>
        <taxon>Eukaryota</taxon>
        <taxon>Fungi</taxon>
        <taxon>Dikarya</taxon>
        <taxon>Ascomycota</taxon>
        <taxon>Pezizomycotina</taxon>
        <taxon>Orbiliomycetes</taxon>
        <taxon>Orbiliales</taxon>
        <taxon>Orbiliaceae</taxon>
        <taxon>Orbilia</taxon>
    </lineage>
</organism>
<keyword evidence="13" id="KW-1185">Reference proteome</keyword>
<proteinExistence type="inferred from homology"/>
<evidence type="ECO:0000256" key="10">
    <source>
        <dbReference type="ARBA" id="ARBA00047957"/>
    </source>
</evidence>
<comment type="catalytic activity">
    <reaction evidence="10 11">
        <text>uridine(44) in tRNA(Ser) + S-adenosyl-L-methionine = 2'-O-methyluridine(44) in tRNA(Ser) + S-adenosyl-L-homocysteine + H(+)</text>
        <dbReference type="Rhea" id="RHEA:43100"/>
        <dbReference type="Rhea" id="RHEA-COMP:10339"/>
        <dbReference type="Rhea" id="RHEA-COMP:10340"/>
        <dbReference type="ChEBI" id="CHEBI:15378"/>
        <dbReference type="ChEBI" id="CHEBI:57856"/>
        <dbReference type="ChEBI" id="CHEBI:59789"/>
        <dbReference type="ChEBI" id="CHEBI:65315"/>
        <dbReference type="ChEBI" id="CHEBI:74478"/>
        <dbReference type="EC" id="2.1.1.211"/>
    </reaction>
</comment>
<evidence type="ECO:0000313" key="12">
    <source>
        <dbReference type="EMBL" id="KAK6533244.1"/>
    </source>
</evidence>
<dbReference type="Pfam" id="PF07757">
    <property type="entry name" value="AdoMet_MTase"/>
    <property type="match status" value="2"/>
</dbReference>
<keyword evidence="8 11" id="KW-0949">S-adenosyl-L-methionine</keyword>
<sequence length="578" mass="64565">MAAEAKPLDISGIFTPSRIFHPPDNGFERHEWHQPESFSIVWEKSCSSEIPMLSLSQYESIIVRVLLQPEYLSPIVARADIVSDCPGTDTCDTDIGFVGEFLGFQVSRRLIVKNIPRNPMKDRAVDESIWVFERIVDDSHNGILIVVVPHVSPGIAELPFYFPDTKAIAIEVSGSMLSIHRLAQTISSPGFSSADWKDEDRTQRMLKRLLEVLTKRLRAPDYVKRVHHDNVVPREKYQDVYQKLKAKYADQLCQLFASSGYEGKGCREVDKIFEELGIASFCICLWEEMYGPQTSQEGTKLEKDEPGTNSSPTVDASFVGFVDLGCGSGVLTYVLRREGWPGYGFDARKRKIWKLFDPDVASCLIESTLLPSAIDGSITFTSSAITISNPIPSSGLYIGEEGPAGYPSPLYTVPGSTKIYHSGVFPERTFLICNHGDELTAWTPLLAALSKCPFVIIPCCSFDLAGRKFRAATRKQLCQGQQQRRELKRSTYQSLIDYIENLSVEVGFKIEKEWLRIPSTRNLAILGTVSPMSGKNSCEPLVKKIIRREGGEGWVAMVTANKETEILESNNVTDQADH</sequence>
<accession>A0AAV9X7D2</accession>
<keyword evidence="6 11" id="KW-0489">Methyltransferase</keyword>
<evidence type="ECO:0000256" key="6">
    <source>
        <dbReference type="ARBA" id="ARBA00022603"/>
    </source>
</evidence>
<evidence type="ECO:0000256" key="2">
    <source>
        <dbReference type="ARBA" id="ARBA00009056"/>
    </source>
</evidence>
<dbReference type="GO" id="GO:0141101">
    <property type="term" value="F:tRNA(Ser) (uridine(44)-2'-O-)-methyltransferase activity"/>
    <property type="evidence" value="ECO:0007669"/>
    <property type="project" value="UniProtKB-EC"/>
</dbReference>
<comment type="subcellular location">
    <subcellularLocation>
        <location evidence="1 11">Cytoplasm</location>
    </subcellularLocation>
</comment>
<name>A0AAV9X7D2_9PEZI</name>
<evidence type="ECO:0000256" key="9">
    <source>
        <dbReference type="ARBA" id="ARBA00022694"/>
    </source>
</evidence>
<dbReference type="InterPro" id="IPR011671">
    <property type="entry name" value="tRNA_uracil_MeTrfase"/>
</dbReference>